<dbReference type="PANTHER" id="PTHR45663:SF40">
    <property type="entry name" value="THIOREDOXIN 2"/>
    <property type="match status" value="1"/>
</dbReference>
<evidence type="ECO:0000259" key="7">
    <source>
        <dbReference type="PROSITE" id="PS51352"/>
    </source>
</evidence>
<organism evidence="8 9">
    <name type="scientific">Ornithinimicrobium pekingense</name>
    <dbReference type="NCBI Taxonomy" id="384677"/>
    <lineage>
        <taxon>Bacteria</taxon>
        <taxon>Bacillati</taxon>
        <taxon>Actinomycetota</taxon>
        <taxon>Actinomycetes</taxon>
        <taxon>Micrococcales</taxon>
        <taxon>Ornithinimicrobiaceae</taxon>
        <taxon>Ornithinimicrobium</taxon>
    </lineage>
</organism>
<protein>
    <recommendedName>
        <fullName evidence="6">Thioredoxin</fullName>
    </recommendedName>
</protein>
<evidence type="ECO:0000256" key="4">
    <source>
        <dbReference type="ARBA" id="ARBA00023157"/>
    </source>
</evidence>
<dbReference type="InterPro" id="IPR005746">
    <property type="entry name" value="Thioredoxin"/>
</dbReference>
<evidence type="ECO:0000256" key="1">
    <source>
        <dbReference type="ARBA" id="ARBA00008987"/>
    </source>
</evidence>
<dbReference type="SUPFAM" id="SSF52833">
    <property type="entry name" value="Thioredoxin-like"/>
    <property type="match status" value="1"/>
</dbReference>
<keyword evidence="5" id="KW-0676">Redox-active center</keyword>
<evidence type="ECO:0000313" key="9">
    <source>
        <dbReference type="Proteomes" id="UP000662111"/>
    </source>
</evidence>
<proteinExistence type="inferred from homology"/>
<sequence>MTRSTPSRPRRNPMATVNLTADTFSSALSDNDIVLVDWWASWCGPCRMFAPVFEAASSTHDDVVFGKVDTEAEQQLSAAAQITSIPTLMAFRDGILVFEQAGALPASGLEQVIQAVRDLDMDQIRAQLAEQQATASQP</sequence>
<keyword evidence="9" id="KW-1185">Reference proteome</keyword>
<name>A0ABQ2FDF8_9MICO</name>
<evidence type="ECO:0000256" key="3">
    <source>
        <dbReference type="ARBA" id="ARBA00022982"/>
    </source>
</evidence>
<evidence type="ECO:0000256" key="2">
    <source>
        <dbReference type="ARBA" id="ARBA00022448"/>
    </source>
</evidence>
<keyword evidence="4" id="KW-1015">Disulfide bond</keyword>
<accession>A0ABQ2FDF8</accession>
<dbReference type="Pfam" id="PF00085">
    <property type="entry name" value="Thioredoxin"/>
    <property type="match status" value="1"/>
</dbReference>
<keyword evidence="3" id="KW-0249">Electron transport</keyword>
<dbReference type="PRINTS" id="PR00421">
    <property type="entry name" value="THIOREDOXIN"/>
</dbReference>
<dbReference type="Proteomes" id="UP000662111">
    <property type="component" value="Unassembled WGS sequence"/>
</dbReference>
<dbReference type="PANTHER" id="PTHR45663">
    <property type="entry name" value="GEO12009P1"/>
    <property type="match status" value="1"/>
</dbReference>
<keyword evidence="2" id="KW-0813">Transport</keyword>
<comment type="caution">
    <text evidence="8">The sequence shown here is derived from an EMBL/GenBank/DDBJ whole genome shotgun (WGS) entry which is preliminary data.</text>
</comment>
<feature type="domain" description="Thioredoxin" evidence="7">
    <location>
        <begin position="6"/>
        <end position="118"/>
    </location>
</feature>
<dbReference type="InterPro" id="IPR013766">
    <property type="entry name" value="Thioredoxin_domain"/>
</dbReference>
<evidence type="ECO:0000256" key="6">
    <source>
        <dbReference type="NCBIfam" id="TIGR01068"/>
    </source>
</evidence>
<dbReference type="PROSITE" id="PS51352">
    <property type="entry name" value="THIOREDOXIN_2"/>
    <property type="match status" value="1"/>
</dbReference>
<dbReference type="CDD" id="cd02947">
    <property type="entry name" value="TRX_family"/>
    <property type="match status" value="1"/>
</dbReference>
<dbReference type="NCBIfam" id="TIGR01068">
    <property type="entry name" value="thioredoxin"/>
    <property type="match status" value="1"/>
</dbReference>
<evidence type="ECO:0000313" key="8">
    <source>
        <dbReference type="EMBL" id="GGK82751.1"/>
    </source>
</evidence>
<evidence type="ECO:0000256" key="5">
    <source>
        <dbReference type="ARBA" id="ARBA00023284"/>
    </source>
</evidence>
<reference evidence="9" key="1">
    <citation type="journal article" date="2019" name="Int. J. Syst. Evol. Microbiol.">
        <title>The Global Catalogue of Microorganisms (GCM) 10K type strain sequencing project: providing services to taxonomists for standard genome sequencing and annotation.</title>
        <authorList>
            <consortium name="The Broad Institute Genomics Platform"/>
            <consortium name="The Broad Institute Genome Sequencing Center for Infectious Disease"/>
            <person name="Wu L."/>
            <person name="Ma J."/>
        </authorList>
    </citation>
    <scope>NUCLEOTIDE SEQUENCE [LARGE SCALE GENOMIC DNA]</scope>
    <source>
        <strain evidence="9">CGMCC 1.5362</strain>
    </source>
</reference>
<gene>
    <name evidence="8" type="ORF">GCM10011509_34120</name>
</gene>
<dbReference type="InterPro" id="IPR036249">
    <property type="entry name" value="Thioredoxin-like_sf"/>
</dbReference>
<dbReference type="Gene3D" id="3.40.30.10">
    <property type="entry name" value="Glutaredoxin"/>
    <property type="match status" value="1"/>
</dbReference>
<comment type="similarity">
    <text evidence="1">Belongs to the thioredoxin family.</text>
</comment>
<dbReference type="EMBL" id="BMLB01000008">
    <property type="protein sequence ID" value="GGK82751.1"/>
    <property type="molecule type" value="Genomic_DNA"/>
</dbReference>